<evidence type="ECO:0000313" key="3">
    <source>
        <dbReference type="EMBL" id="CAB9502045.1"/>
    </source>
</evidence>
<dbReference type="GO" id="GO:0019005">
    <property type="term" value="C:SCF ubiquitin ligase complex"/>
    <property type="evidence" value="ECO:0007669"/>
    <property type="project" value="TreeGrafter"/>
</dbReference>
<feature type="compositionally biased region" description="Low complexity" evidence="1">
    <location>
        <begin position="160"/>
        <end position="169"/>
    </location>
</feature>
<proteinExistence type="predicted"/>
<dbReference type="PANTHER" id="PTHR13318">
    <property type="entry name" value="PARTNER OF PAIRED, ISOFORM B-RELATED"/>
    <property type="match status" value="1"/>
</dbReference>
<dbReference type="OrthoDB" id="549243at2759"/>
<feature type="compositionally biased region" description="Basic and acidic residues" evidence="1">
    <location>
        <begin position="133"/>
        <end position="155"/>
    </location>
</feature>
<accession>A0A9N8H7D6</accession>
<dbReference type="InterPro" id="IPR006553">
    <property type="entry name" value="Leu-rich_rpt_Cys-con_subtyp"/>
</dbReference>
<dbReference type="EMBL" id="CAICTM010000124">
    <property type="protein sequence ID" value="CAB9502045.1"/>
    <property type="molecule type" value="Genomic_DNA"/>
</dbReference>
<feature type="region of interest" description="Disordered" evidence="1">
    <location>
        <begin position="43"/>
        <end position="63"/>
    </location>
</feature>
<feature type="region of interest" description="Disordered" evidence="1">
    <location>
        <begin position="133"/>
        <end position="170"/>
    </location>
</feature>
<protein>
    <submittedName>
        <fullName evidence="3">LRR</fullName>
    </submittedName>
</protein>
<comment type="caution">
    <text evidence="3">The sequence shown here is derived from an EMBL/GenBank/DDBJ whole genome shotgun (WGS) entry which is preliminary data.</text>
</comment>
<dbReference type="InterPro" id="IPR001810">
    <property type="entry name" value="F-box_dom"/>
</dbReference>
<feature type="compositionally biased region" description="Pro residues" evidence="1">
    <location>
        <begin position="442"/>
        <end position="451"/>
    </location>
</feature>
<dbReference type="Gene3D" id="3.80.10.10">
    <property type="entry name" value="Ribonuclease Inhibitor"/>
    <property type="match status" value="2"/>
</dbReference>
<dbReference type="Proteomes" id="UP001153069">
    <property type="component" value="Unassembled WGS sequence"/>
</dbReference>
<gene>
    <name evidence="3" type="ORF">SEMRO_125_G060380.1</name>
</gene>
<dbReference type="PROSITE" id="PS50181">
    <property type="entry name" value="FBOX"/>
    <property type="match status" value="1"/>
</dbReference>
<feature type="region of interest" description="Disordered" evidence="1">
    <location>
        <begin position="440"/>
        <end position="486"/>
    </location>
</feature>
<feature type="region of interest" description="Disordered" evidence="1">
    <location>
        <begin position="90"/>
        <end position="116"/>
    </location>
</feature>
<reference evidence="3" key="1">
    <citation type="submission" date="2020-06" db="EMBL/GenBank/DDBJ databases">
        <authorList>
            <consortium name="Plant Systems Biology data submission"/>
        </authorList>
    </citation>
    <scope>NUCLEOTIDE SEQUENCE</scope>
    <source>
        <strain evidence="3">D6</strain>
    </source>
</reference>
<feature type="region of interest" description="Disordered" evidence="1">
    <location>
        <begin position="182"/>
        <end position="207"/>
    </location>
</feature>
<feature type="compositionally biased region" description="Basic residues" evidence="1">
    <location>
        <begin position="195"/>
        <end position="207"/>
    </location>
</feature>
<feature type="compositionally biased region" description="Polar residues" evidence="1">
    <location>
        <begin position="106"/>
        <end position="116"/>
    </location>
</feature>
<dbReference type="SUPFAM" id="SSF52047">
    <property type="entry name" value="RNI-like"/>
    <property type="match status" value="1"/>
</dbReference>
<name>A0A9N8H7D6_9STRA</name>
<dbReference type="InterPro" id="IPR001611">
    <property type="entry name" value="Leu-rich_rpt"/>
</dbReference>
<dbReference type="SMART" id="SM00256">
    <property type="entry name" value="FBOX"/>
    <property type="match status" value="1"/>
</dbReference>
<dbReference type="SMART" id="SM00367">
    <property type="entry name" value="LRR_CC"/>
    <property type="match status" value="3"/>
</dbReference>
<dbReference type="SUPFAM" id="SSF81383">
    <property type="entry name" value="F-box domain"/>
    <property type="match status" value="1"/>
</dbReference>
<dbReference type="GO" id="GO:0031146">
    <property type="term" value="P:SCF-dependent proteasomal ubiquitin-dependent protein catabolic process"/>
    <property type="evidence" value="ECO:0007669"/>
    <property type="project" value="TreeGrafter"/>
</dbReference>
<dbReference type="PROSITE" id="PS51450">
    <property type="entry name" value="LRR"/>
    <property type="match status" value="1"/>
</dbReference>
<organism evidence="3 4">
    <name type="scientific">Seminavis robusta</name>
    <dbReference type="NCBI Taxonomy" id="568900"/>
    <lineage>
        <taxon>Eukaryota</taxon>
        <taxon>Sar</taxon>
        <taxon>Stramenopiles</taxon>
        <taxon>Ochrophyta</taxon>
        <taxon>Bacillariophyta</taxon>
        <taxon>Bacillariophyceae</taxon>
        <taxon>Bacillariophycidae</taxon>
        <taxon>Naviculales</taxon>
        <taxon>Naviculaceae</taxon>
        <taxon>Seminavis</taxon>
    </lineage>
</organism>
<dbReference type="InterPro" id="IPR032675">
    <property type="entry name" value="LRR_dom_sf"/>
</dbReference>
<evidence type="ECO:0000256" key="1">
    <source>
        <dbReference type="SAM" id="MobiDB-lite"/>
    </source>
</evidence>
<evidence type="ECO:0000259" key="2">
    <source>
        <dbReference type="PROSITE" id="PS50181"/>
    </source>
</evidence>
<dbReference type="AlphaFoldDB" id="A0A9N8H7D6"/>
<dbReference type="InterPro" id="IPR036047">
    <property type="entry name" value="F-box-like_dom_sf"/>
</dbReference>
<feature type="domain" description="F-box" evidence="2">
    <location>
        <begin position="217"/>
        <end position="263"/>
    </location>
</feature>
<sequence>MLLASPLLSASRPPLRALTHMGEHSQAQSALLIPVSADVCLSNPDEGNETLSQDPPLRPRNSGTMIASTTTVAAEALPKLPAMSTFHRVDDGETCSSEAPPKAASVLTTSQAQTPSREIDAVVGHGDEAAEVAVREDAEGNEKEQDSVSQGERESPSPSPSLTLTSSRSAMRTQKLASALKTTSLISGADGTGSNKKKGRHQRTKRRIRGIWGGDDSTLFSQLHDETILLIMKNFSMKDLCVASMVCQRWKHLALHQDSWKRIDATEFVQAAHDYYAKMDCNTDNSDGKIDPPKSTSKALAAHVEKFTPLSLSIHSIHNRLSPDNFLSSLPSLQELTLTAFAELTDTHVHVLLLSCVSKRSCNLRKLALEQCPRLTNATVQSIGKLCSELEELSLAGNSNITDLAPLSDLWVLTTKPSPPVAAAPKRVAASPAAASMFSLFSPPPPPPPKPSLADMFQPPRPSTPTSTSSLQSLFAPPGESPPRSANVIRILPQPLSKKNSKIKQPAKLALINVSNTGVTAKSLIAAWKAAVPSGKIVRLAHLLMNGTGETWKDTHLRDIADLLDLVKLESLDIGCRNSSSRTVTDSGLAWLVQGAESVTSNKAPLSSLVRLNLSGHQSLSGTCIANTIAPAQGRLEELTLKDCKGLSVQSANVAKDLASIDTLAKAISSLTVRETNEKDAAGGKGLRRLSLAGCFSNQCLLQRNNNKKMHEETIGSILLESLGPQTTKKGGKATKQHDNLLSCSTASTTLVELDLTGCWFVTPSHVASLRERCPRLHKIHLDGTRAMQAM</sequence>
<keyword evidence="4" id="KW-1185">Reference proteome</keyword>
<dbReference type="Pfam" id="PF00646">
    <property type="entry name" value="F-box"/>
    <property type="match status" value="1"/>
</dbReference>
<evidence type="ECO:0000313" key="4">
    <source>
        <dbReference type="Proteomes" id="UP001153069"/>
    </source>
</evidence>